<dbReference type="OrthoDB" id="431948at2759"/>
<dbReference type="InterPro" id="IPR045092">
    <property type="entry name" value="Rrp6-like"/>
</dbReference>
<dbReference type="SMART" id="SM00474">
    <property type="entry name" value="35EXOc"/>
    <property type="match status" value="1"/>
</dbReference>
<dbReference type="GO" id="GO:0071035">
    <property type="term" value="P:nuclear polyadenylation-dependent rRNA catabolic process"/>
    <property type="evidence" value="ECO:0007669"/>
    <property type="project" value="TreeGrafter"/>
</dbReference>
<evidence type="ECO:0000259" key="3">
    <source>
        <dbReference type="SMART" id="SM00474"/>
    </source>
</evidence>
<protein>
    <submittedName>
        <fullName evidence="4">RRP6L3 protein</fullName>
    </submittedName>
</protein>
<feature type="transmembrane region" description="Helical" evidence="1">
    <location>
        <begin position="132"/>
        <end position="151"/>
    </location>
</feature>
<dbReference type="GO" id="GO:0000467">
    <property type="term" value="P:exonucleolytic trimming to generate mature 3'-end of 5.8S rRNA from tricistronic rRNA transcript (SSU-rRNA, 5.8S rRNA, LSU-rRNA)"/>
    <property type="evidence" value="ECO:0007669"/>
    <property type="project" value="InterPro"/>
</dbReference>
<dbReference type="GO" id="GO:0071039">
    <property type="term" value="P:nuclear polyadenylation-dependent CUT catabolic process"/>
    <property type="evidence" value="ECO:0007669"/>
    <property type="project" value="TreeGrafter"/>
</dbReference>
<dbReference type="Gene3D" id="3.30.420.10">
    <property type="entry name" value="Ribonuclease H-like superfamily/Ribonuclease H"/>
    <property type="match status" value="1"/>
</dbReference>
<sequence>MTMKLLHGCVLLVALLTHAGAEFLKRSEHANNANALAVEPSSEPPVPAKPMFGPEAYVLGVIAPGSFIVGLAVCVLLRYYERRYPSSDSEVVDREPENVDEDVYGAGVATLVRDSYSLIEGKGSLILRISRLSSSFLLMLFVIFLQIFIIMQMQKLVASRAVTEIRQIYGRYEFVMYGAEMSHVYLTPNGFPRGVDKKYFDPANFGRLTESEQASACRIPFSQPQLLLPILFIWTLTIVADLRRCGDLFVRLILATPTITSMRDAIVEGEGECEVVVGLTAVLKSVLMAACIVPRYLIDVYLLWLGCRWLAATPSFGDLLLNAVALEFILLLKDTLYAGVVPDRNKRATQNTLIQPWQKREPANYRVFLSSFLLILVSCSWVPRALQDGEVCEVIVKPQKRSLGAQVLYYVYRFQAVLPDYKWDVASVCVPRCQIGMAYREVEQIDASMPTSTEGKCVDTLDALERCSNVLSSSPVVGVDVERHWLQSYEGYVCLIQLSTAKAGGKVFLLDCLCLSREDVKGYIGKVLENPAILKVFHAAANDISWLHKEFSIVIRCKLDTQALAQLLCCPIQRLTDQWSVFCNMHATANLKSRLQCSDWRRRPLSSIQVAYAAADAYFLLRIAAFLLRVAVLLRPSDFETNTWVETSLDEPRRQFLMSGSEGWSWPEWQTPSQVAKLCAGSGTSIWQRLSTVADRPGSLPSRGTTLRKALRITAGSAASPMRSADVEGLASWRNQVAELADVSPQWVVPDAVLARAAAAPTSAEAEVALGTILETDLREDPELEQALTGDVAQVARQAHLSELAQTDLLEHLSAIRQGRHLAHTQEAPAGGSARWWLPFPSAAAFQEAVARLPQRQQNRVMQEPLRKRARFLSFVQRVAAKGPVYENCRILAPDGQLLCTVDKKKLNWYVRRGLARPEEGQTDCIRLCFEPRGRFGIRKQVGPDFFTNVPDEHMQQRERFYTSVKENRCVVCGSDVHMARYHLVPSCFRSFLPASHQPGSHDVLLLCVPCHHKASTEHGQHVKESLAKEVGVDMPKTTPSKSDPRRRAAMCATGLLKGGDNVPWPRAEEVFQRILAAWDLGDDLTCLDPEVTAADGFAEYAQVFKEKAPLLLTRLEGRWPGATKVLWSASQWSDPGRHPGARCRNQHEAEVGRRTVEAWMDAKRDLGDLVCRCRAHFVEVMHPEFLPAHWDVTHRIAVRRL</sequence>
<dbReference type="GO" id="GO:0071036">
    <property type="term" value="P:nuclear polyadenylation-dependent snoRNA catabolic process"/>
    <property type="evidence" value="ECO:0007669"/>
    <property type="project" value="TreeGrafter"/>
</dbReference>
<dbReference type="GO" id="GO:0071044">
    <property type="term" value="P:histone mRNA catabolic process"/>
    <property type="evidence" value="ECO:0007669"/>
    <property type="project" value="TreeGrafter"/>
</dbReference>
<evidence type="ECO:0000313" key="4">
    <source>
        <dbReference type="EMBL" id="CAE7235467.1"/>
    </source>
</evidence>
<feature type="chain" id="PRO_5032593301" evidence="2">
    <location>
        <begin position="22"/>
        <end position="1202"/>
    </location>
</feature>
<keyword evidence="1" id="KW-1133">Transmembrane helix</keyword>
<organism evidence="4 5">
    <name type="scientific">Symbiodinium natans</name>
    <dbReference type="NCBI Taxonomy" id="878477"/>
    <lineage>
        <taxon>Eukaryota</taxon>
        <taxon>Sar</taxon>
        <taxon>Alveolata</taxon>
        <taxon>Dinophyceae</taxon>
        <taxon>Suessiales</taxon>
        <taxon>Symbiodiniaceae</taxon>
        <taxon>Symbiodinium</taxon>
    </lineage>
</organism>
<dbReference type="InterPro" id="IPR044876">
    <property type="entry name" value="HRDC_dom_sf"/>
</dbReference>
<dbReference type="GO" id="GO:0071037">
    <property type="term" value="P:nuclear polyadenylation-dependent snRNA catabolic process"/>
    <property type="evidence" value="ECO:0007669"/>
    <property type="project" value="TreeGrafter"/>
</dbReference>
<dbReference type="InterPro" id="IPR036397">
    <property type="entry name" value="RNaseH_sf"/>
</dbReference>
<dbReference type="InterPro" id="IPR002562">
    <property type="entry name" value="3'-5'_exonuclease_dom"/>
</dbReference>
<dbReference type="InterPro" id="IPR010997">
    <property type="entry name" value="HRDC-like_sf"/>
</dbReference>
<evidence type="ECO:0000256" key="1">
    <source>
        <dbReference type="SAM" id="Phobius"/>
    </source>
</evidence>
<keyword evidence="1" id="KW-0472">Membrane</keyword>
<feature type="transmembrane region" description="Helical" evidence="1">
    <location>
        <begin position="56"/>
        <end position="77"/>
    </location>
</feature>
<dbReference type="PANTHER" id="PTHR12124">
    <property type="entry name" value="POLYMYOSITIS/SCLERODERMA AUTOANTIGEN-RELATED"/>
    <property type="match status" value="1"/>
</dbReference>
<gene>
    <name evidence="4" type="primary">RRP6L3</name>
    <name evidence="4" type="ORF">SNAT2548_LOCUS10047</name>
</gene>
<dbReference type="GO" id="GO:0071051">
    <property type="term" value="P:poly(A)-dependent snoRNA 3'-end processing"/>
    <property type="evidence" value="ECO:0007669"/>
    <property type="project" value="TreeGrafter"/>
</dbReference>
<dbReference type="AlphaFoldDB" id="A0A812KXJ6"/>
<keyword evidence="2" id="KW-0732">Signal</keyword>
<feature type="signal peptide" evidence="2">
    <location>
        <begin position="1"/>
        <end position="21"/>
    </location>
</feature>
<reference evidence="4" key="1">
    <citation type="submission" date="2021-02" db="EMBL/GenBank/DDBJ databases">
        <authorList>
            <person name="Dougan E. K."/>
            <person name="Rhodes N."/>
            <person name="Thang M."/>
            <person name="Chan C."/>
        </authorList>
    </citation>
    <scope>NUCLEOTIDE SEQUENCE</scope>
</reference>
<dbReference type="Pfam" id="PF01612">
    <property type="entry name" value="DNA_pol_A_exo1"/>
    <property type="match status" value="1"/>
</dbReference>
<dbReference type="InterPro" id="IPR012337">
    <property type="entry name" value="RNaseH-like_sf"/>
</dbReference>
<dbReference type="GO" id="GO:0071040">
    <property type="term" value="P:nuclear polyadenylation-dependent antisense transcript catabolic process"/>
    <property type="evidence" value="ECO:0007669"/>
    <property type="project" value="TreeGrafter"/>
</dbReference>
<dbReference type="GO" id="GO:0000166">
    <property type="term" value="F:nucleotide binding"/>
    <property type="evidence" value="ECO:0007669"/>
    <property type="project" value="InterPro"/>
</dbReference>
<comment type="caution">
    <text evidence="4">The sequence shown here is derived from an EMBL/GenBank/DDBJ whole genome shotgun (WGS) entry which is preliminary data.</text>
</comment>
<evidence type="ECO:0000256" key="2">
    <source>
        <dbReference type="SAM" id="SignalP"/>
    </source>
</evidence>
<name>A0A812KXJ6_9DINO</name>
<dbReference type="GO" id="GO:0003727">
    <property type="term" value="F:single-stranded RNA binding"/>
    <property type="evidence" value="ECO:0007669"/>
    <property type="project" value="TreeGrafter"/>
</dbReference>
<keyword evidence="1" id="KW-0812">Transmembrane</keyword>
<keyword evidence="5" id="KW-1185">Reference proteome</keyword>
<proteinExistence type="predicted"/>
<accession>A0A812KXJ6</accession>
<dbReference type="GO" id="GO:0000176">
    <property type="term" value="C:nuclear exosome (RNase complex)"/>
    <property type="evidence" value="ECO:0007669"/>
    <property type="project" value="TreeGrafter"/>
</dbReference>
<dbReference type="EMBL" id="CAJNDS010000810">
    <property type="protein sequence ID" value="CAE7235467.1"/>
    <property type="molecule type" value="Genomic_DNA"/>
</dbReference>
<dbReference type="GO" id="GO:0005730">
    <property type="term" value="C:nucleolus"/>
    <property type="evidence" value="ECO:0007669"/>
    <property type="project" value="TreeGrafter"/>
</dbReference>
<dbReference type="PANTHER" id="PTHR12124:SF47">
    <property type="entry name" value="EXOSOME COMPONENT 10"/>
    <property type="match status" value="1"/>
</dbReference>
<dbReference type="Gene3D" id="1.10.150.80">
    <property type="entry name" value="HRDC domain"/>
    <property type="match status" value="1"/>
</dbReference>
<dbReference type="GO" id="GO:0000175">
    <property type="term" value="F:3'-5'-RNA exonuclease activity"/>
    <property type="evidence" value="ECO:0007669"/>
    <property type="project" value="InterPro"/>
</dbReference>
<dbReference type="SUPFAM" id="SSF53098">
    <property type="entry name" value="Ribonuclease H-like"/>
    <property type="match status" value="1"/>
</dbReference>
<dbReference type="GO" id="GO:0071038">
    <property type="term" value="P:TRAMP-dependent tRNA surveillance pathway"/>
    <property type="evidence" value="ECO:0007669"/>
    <property type="project" value="TreeGrafter"/>
</dbReference>
<dbReference type="SUPFAM" id="SSF47819">
    <property type="entry name" value="HRDC-like"/>
    <property type="match status" value="1"/>
</dbReference>
<feature type="domain" description="3'-5' exonuclease" evidence="3">
    <location>
        <begin position="455"/>
        <end position="632"/>
    </location>
</feature>
<dbReference type="Proteomes" id="UP000604046">
    <property type="component" value="Unassembled WGS sequence"/>
</dbReference>
<evidence type="ECO:0000313" key="5">
    <source>
        <dbReference type="Proteomes" id="UP000604046"/>
    </source>
</evidence>